<name>A0A367L911_9HYPO</name>
<protein>
    <submittedName>
        <fullName evidence="1">Uncharacterized protein</fullName>
    </submittedName>
</protein>
<proteinExistence type="predicted"/>
<gene>
    <name evidence="1" type="ORF">L249_5396</name>
</gene>
<feature type="non-terminal residue" evidence="1">
    <location>
        <position position="1"/>
    </location>
</feature>
<dbReference type="AlphaFoldDB" id="A0A367L911"/>
<sequence>VCLRYSVLGYYSNKYSLCPACCPSKLSIRFIDTIEDSNADLELAGKSTRDFVRVMHICYYYNTPFLVPPFSSL</sequence>
<dbReference type="Proteomes" id="UP000253664">
    <property type="component" value="Unassembled WGS sequence"/>
</dbReference>
<reference evidence="1 2" key="1">
    <citation type="journal article" date="2015" name="BMC Genomics">
        <title>Insights from the genome of Ophiocordyceps polyrhachis-furcata to pathogenicity and host specificity in insect fungi.</title>
        <authorList>
            <person name="Wichadakul D."/>
            <person name="Kobmoo N."/>
            <person name="Ingsriswang S."/>
            <person name="Tangphatsornruang S."/>
            <person name="Chantasingh D."/>
            <person name="Luangsa-ard J.J."/>
            <person name="Eurwilaichitr L."/>
        </authorList>
    </citation>
    <scope>NUCLEOTIDE SEQUENCE [LARGE SCALE GENOMIC DNA]</scope>
    <source>
        <strain evidence="1 2">BCC 54312</strain>
    </source>
</reference>
<keyword evidence="2" id="KW-1185">Reference proteome</keyword>
<accession>A0A367L911</accession>
<dbReference type="EMBL" id="LKCN02000011">
    <property type="protein sequence ID" value="RCI10907.1"/>
    <property type="molecule type" value="Genomic_DNA"/>
</dbReference>
<comment type="caution">
    <text evidence="1">The sequence shown here is derived from an EMBL/GenBank/DDBJ whole genome shotgun (WGS) entry which is preliminary data.</text>
</comment>
<evidence type="ECO:0000313" key="2">
    <source>
        <dbReference type="Proteomes" id="UP000253664"/>
    </source>
</evidence>
<evidence type="ECO:0000313" key="1">
    <source>
        <dbReference type="EMBL" id="RCI10907.1"/>
    </source>
</evidence>
<organism evidence="1 2">
    <name type="scientific">Ophiocordyceps polyrhachis-furcata BCC 54312</name>
    <dbReference type="NCBI Taxonomy" id="1330021"/>
    <lineage>
        <taxon>Eukaryota</taxon>
        <taxon>Fungi</taxon>
        <taxon>Dikarya</taxon>
        <taxon>Ascomycota</taxon>
        <taxon>Pezizomycotina</taxon>
        <taxon>Sordariomycetes</taxon>
        <taxon>Hypocreomycetidae</taxon>
        <taxon>Hypocreales</taxon>
        <taxon>Ophiocordycipitaceae</taxon>
        <taxon>Ophiocordyceps</taxon>
    </lineage>
</organism>
<feature type="non-terminal residue" evidence="1">
    <location>
        <position position="73"/>
    </location>
</feature>